<reference evidence="1 2" key="1">
    <citation type="journal article" date="2019" name="Nat. Ecol. Evol.">
        <title>Megaphylogeny resolves global patterns of mushroom evolution.</title>
        <authorList>
            <person name="Varga T."/>
            <person name="Krizsan K."/>
            <person name="Foldi C."/>
            <person name="Dima B."/>
            <person name="Sanchez-Garcia M."/>
            <person name="Sanchez-Ramirez S."/>
            <person name="Szollosi G.J."/>
            <person name="Szarkandi J.G."/>
            <person name="Papp V."/>
            <person name="Albert L."/>
            <person name="Andreopoulos W."/>
            <person name="Angelini C."/>
            <person name="Antonin V."/>
            <person name="Barry K.W."/>
            <person name="Bougher N.L."/>
            <person name="Buchanan P."/>
            <person name="Buyck B."/>
            <person name="Bense V."/>
            <person name="Catcheside P."/>
            <person name="Chovatia M."/>
            <person name="Cooper J."/>
            <person name="Damon W."/>
            <person name="Desjardin D."/>
            <person name="Finy P."/>
            <person name="Geml J."/>
            <person name="Haridas S."/>
            <person name="Hughes K."/>
            <person name="Justo A."/>
            <person name="Karasinski D."/>
            <person name="Kautmanova I."/>
            <person name="Kiss B."/>
            <person name="Kocsube S."/>
            <person name="Kotiranta H."/>
            <person name="LaButti K.M."/>
            <person name="Lechner B.E."/>
            <person name="Liimatainen K."/>
            <person name="Lipzen A."/>
            <person name="Lukacs Z."/>
            <person name="Mihaltcheva S."/>
            <person name="Morgado L.N."/>
            <person name="Niskanen T."/>
            <person name="Noordeloos M.E."/>
            <person name="Ohm R.A."/>
            <person name="Ortiz-Santana B."/>
            <person name="Ovrebo C."/>
            <person name="Racz N."/>
            <person name="Riley R."/>
            <person name="Savchenko A."/>
            <person name="Shiryaev A."/>
            <person name="Soop K."/>
            <person name="Spirin V."/>
            <person name="Szebenyi C."/>
            <person name="Tomsovsky M."/>
            <person name="Tulloss R.E."/>
            <person name="Uehling J."/>
            <person name="Grigoriev I.V."/>
            <person name="Vagvolgyi C."/>
            <person name="Papp T."/>
            <person name="Martin F.M."/>
            <person name="Miettinen O."/>
            <person name="Hibbett D.S."/>
            <person name="Nagy L.G."/>
        </authorList>
    </citation>
    <scope>NUCLEOTIDE SEQUENCE [LARGE SCALE GENOMIC DNA]</scope>
    <source>
        <strain evidence="1 2">NL-1719</strain>
    </source>
</reference>
<protein>
    <submittedName>
        <fullName evidence="1">Uncharacterized protein</fullName>
    </submittedName>
</protein>
<keyword evidence="2" id="KW-1185">Reference proteome</keyword>
<name>A0ACD3ATW4_9AGAR</name>
<feature type="non-terminal residue" evidence="1">
    <location>
        <position position="1"/>
    </location>
</feature>
<gene>
    <name evidence="1" type="ORF">BDN72DRAFT_769015</name>
</gene>
<sequence length="401" mass="44235">RVVYLNPSRVLKAIDLLRSDSSPRSVQNFQDASADSGISSLKSILQAALSSESKLRTQTTHSQIQGALSASRASLRTAKQELDLLANDITQLRDAIEETQAAASQILLNTGTKNSQASHAEDSVASAVRLSERDVRKAMETLTLWRILWHVDDVCDTVSDAVKSTWCTDLEKLLAFHTGKLSVSQQQFTKSAFILLSKHPNASNSNLLHNKLSQLTVSPSYTLVPNILVAPLKSRQSQILNYPTPRLHQAAQKAVIRISSGMAAGAGFSWAGWFGWLTTTQDFLLSFLALDPATSIGTGALIAISSVWWAGSRWDHAKAKWWGDWTRIGQGLDRDLKVSNMSILVLNLFLITLTRICLDVSSKKRLLLLQIQPVMSSNNYLSNGGARLKPRKENWKSFKLK</sequence>
<accession>A0ACD3ATW4</accession>
<evidence type="ECO:0000313" key="1">
    <source>
        <dbReference type="EMBL" id="TFK68689.1"/>
    </source>
</evidence>
<proteinExistence type="predicted"/>
<dbReference type="Proteomes" id="UP000308600">
    <property type="component" value="Unassembled WGS sequence"/>
</dbReference>
<evidence type="ECO:0000313" key="2">
    <source>
        <dbReference type="Proteomes" id="UP000308600"/>
    </source>
</evidence>
<organism evidence="1 2">
    <name type="scientific">Pluteus cervinus</name>
    <dbReference type="NCBI Taxonomy" id="181527"/>
    <lineage>
        <taxon>Eukaryota</taxon>
        <taxon>Fungi</taxon>
        <taxon>Dikarya</taxon>
        <taxon>Basidiomycota</taxon>
        <taxon>Agaricomycotina</taxon>
        <taxon>Agaricomycetes</taxon>
        <taxon>Agaricomycetidae</taxon>
        <taxon>Agaricales</taxon>
        <taxon>Pluteineae</taxon>
        <taxon>Pluteaceae</taxon>
        <taxon>Pluteus</taxon>
    </lineage>
</organism>
<dbReference type="EMBL" id="ML208346">
    <property type="protein sequence ID" value="TFK68689.1"/>
    <property type="molecule type" value="Genomic_DNA"/>
</dbReference>